<accession>A0A9P1G6R2</accession>
<dbReference type="SUPFAM" id="SSF56219">
    <property type="entry name" value="DNase I-like"/>
    <property type="match status" value="1"/>
</dbReference>
<comment type="caution">
    <text evidence="1">The sequence shown here is derived from an EMBL/GenBank/DDBJ whole genome shotgun (WGS) entry which is preliminary data.</text>
</comment>
<dbReference type="Gene3D" id="3.60.10.10">
    <property type="entry name" value="Endonuclease/exonuclease/phosphatase"/>
    <property type="match status" value="1"/>
</dbReference>
<evidence type="ECO:0000313" key="1">
    <source>
        <dbReference type="EMBL" id="CAI4001691.1"/>
    </source>
</evidence>
<protein>
    <submittedName>
        <fullName evidence="2">Peptidase A2 domain-containing protein</fullName>
    </submittedName>
</protein>
<evidence type="ECO:0000313" key="3">
    <source>
        <dbReference type="Proteomes" id="UP001152797"/>
    </source>
</evidence>
<name>A0A9P1G6R2_9DINO</name>
<dbReference type="EMBL" id="CAMXCT020002980">
    <property type="protein sequence ID" value="CAL1155066.1"/>
    <property type="molecule type" value="Genomic_DNA"/>
</dbReference>
<evidence type="ECO:0000313" key="2">
    <source>
        <dbReference type="EMBL" id="CAL4789003.1"/>
    </source>
</evidence>
<organism evidence="1">
    <name type="scientific">Cladocopium goreaui</name>
    <dbReference type="NCBI Taxonomy" id="2562237"/>
    <lineage>
        <taxon>Eukaryota</taxon>
        <taxon>Sar</taxon>
        <taxon>Alveolata</taxon>
        <taxon>Dinophyceae</taxon>
        <taxon>Suessiales</taxon>
        <taxon>Symbiodiniaceae</taxon>
        <taxon>Cladocopium</taxon>
    </lineage>
</organism>
<proteinExistence type="predicted"/>
<dbReference type="InterPro" id="IPR036691">
    <property type="entry name" value="Endo/exonu/phosph_ase_sf"/>
</dbReference>
<dbReference type="EMBL" id="CAMXCT010002980">
    <property type="protein sequence ID" value="CAI4001691.1"/>
    <property type="molecule type" value="Genomic_DNA"/>
</dbReference>
<sequence length="261" mass="27131">MTWRGSKVLRVAALQAGRTGTDARFVGRWWGSSLTQLGADLGCVSEIGFSNSQLAPLLLEGFSDAGFTAICHGPPEEGLAPRGGAGVALVARRSIISTWSDISRDRLGRCIASTLYLSSGLPLRVIGVYAITGSSLPGFEGNAFQVAAESQLVRFIQEQLQAADVQGMTCLHCVCLGVRSTVERMSLLVAASSGGLQIPSVVGSVLAAAASDLLLLLSGYTTASILARDALQEVLFLPGAEATKQFTWALGPAADCSDSVV</sequence>
<reference evidence="1" key="1">
    <citation type="submission" date="2022-10" db="EMBL/GenBank/DDBJ databases">
        <authorList>
            <person name="Chen Y."/>
            <person name="Dougan E. K."/>
            <person name="Chan C."/>
            <person name="Rhodes N."/>
            <person name="Thang M."/>
        </authorList>
    </citation>
    <scope>NUCLEOTIDE SEQUENCE</scope>
</reference>
<gene>
    <name evidence="1" type="ORF">C1SCF055_LOCUS27715</name>
</gene>
<dbReference type="EMBL" id="CAMXCT030002980">
    <property type="protein sequence ID" value="CAL4789003.1"/>
    <property type="molecule type" value="Genomic_DNA"/>
</dbReference>
<keyword evidence="3" id="KW-1185">Reference proteome</keyword>
<reference evidence="2 3" key="2">
    <citation type="submission" date="2024-05" db="EMBL/GenBank/DDBJ databases">
        <authorList>
            <person name="Chen Y."/>
            <person name="Shah S."/>
            <person name="Dougan E. K."/>
            <person name="Thang M."/>
            <person name="Chan C."/>
        </authorList>
    </citation>
    <scope>NUCLEOTIDE SEQUENCE [LARGE SCALE GENOMIC DNA]</scope>
</reference>
<dbReference type="AlphaFoldDB" id="A0A9P1G6R2"/>
<dbReference type="Proteomes" id="UP001152797">
    <property type="component" value="Unassembled WGS sequence"/>
</dbReference>